<dbReference type="InterPro" id="IPR000639">
    <property type="entry name" value="Epox_hydrolase-like"/>
</dbReference>
<keyword evidence="3 6" id="KW-0378">Hydrolase</keyword>
<accession>A0A3A4AX81</accession>
<dbReference type="GO" id="GO:0004301">
    <property type="term" value="F:epoxide hydrolase activity"/>
    <property type="evidence" value="ECO:0007669"/>
    <property type="project" value="TreeGrafter"/>
</dbReference>
<reference evidence="6 7" key="1">
    <citation type="submission" date="2018-09" db="EMBL/GenBank/DDBJ databases">
        <title>YIM 75507 draft genome.</title>
        <authorList>
            <person name="Tang S."/>
            <person name="Feng Y."/>
        </authorList>
    </citation>
    <scope>NUCLEOTIDE SEQUENCE [LARGE SCALE GENOMIC DNA]</scope>
    <source>
        <strain evidence="6 7">YIM 75507</strain>
    </source>
</reference>
<dbReference type="PRINTS" id="PR00412">
    <property type="entry name" value="EPOXHYDRLASE"/>
</dbReference>
<name>A0A3A4AX81_9ACTN</name>
<evidence type="ECO:0000256" key="1">
    <source>
        <dbReference type="ARBA" id="ARBA00010088"/>
    </source>
</evidence>
<dbReference type="GO" id="GO:0097176">
    <property type="term" value="P:epoxide metabolic process"/>
    <property type="evidence" value="ECO:0007669"/>
    <property type="project" value="TreeGrafter"/>
</dbReference>
<gene>
    <name evidence="6" type="ORF">D5H75_05510</name>
</gene>
<feature type="domain" description="Epoxide hydrolase N-terminal" evidence="5">
    <location>
        <begin position="4"/>
        <end position="108"/>
    </location>
</feature>
<dbReference type="PANTHER" id="PTHR21661">
    <property type="entry name" value="EPOXIDE HYDROLASE 1-RELATED"/>
    <property type="match status" value="1"/>
</dbReference>
<dbReference type="Pfam" id="PF06441">
    <property type="entry name" value="EHN"/>
    <property type="match status" value="1"/>
</dbReference>
<feature type="active site" description="Proton donor" evidence="4">
    <location>
        <position position="302"/>
    </location>
</feature>
<sequence>MEWEPFRVEVAQEELDGLRERLARTRWPEGATAEGWAQGAPLEWVRDLCRYWEREYNWRRCEAALNALPQFRAVVDGLPIHVVHARSPYDGAMPLVLTNGWPGSITEYLKVIGPLTDPVAYGGDFRDAFHVICPALPGYGFSGKPDRPGWGIERIAAAWITLARGLGYERFGAAGSDWGTSVSTLMARRRPDLVAGIHLMPPIAAPGPDGPGGFTPAERKALEDLAERQATGDGYSAVHATRPQTVGYALTDSPAGLCAWIAEKWWTWSDRRDGIPFTPDELLDNVMMYWLPRAAASSARLYWESIGQVKRWFTEPDDEPVTVPAGCTVFPAELPRPSRRWAARRFADIRHWGEPERGGHFPAVERPGTFVAELRAFFRHVR</sequence>
<keyword evidence="2" id="KW-0058">Aromatic hydrocarbons catabolism</keyword>
<feature type="active site" description="Proton acceptor" evidence="4">
    <location>
        <position position="360"/>
    </location>
</feature>
<dbReference type="PANTHER" id="PTHR21661:SF35">
    <property type="entry name" value="EPOXIDE HYDROLASE"/>
    <property type="match status" value="1"/>
</dbReference>
<dbReference type="InterPro" id="IPR016292">
    <property type="entry name" value="Epoxide_hydrolase"/>
</dbReference>
<dbReference type="OrthoDB" id="5171248at2"/>
<evidence type="ECO:0000256" key="4">
    <source>
        <dbReference type="PIRSR" id="PIRSR001112-1"/>
    </source>
</evidence>
<evidence type="ECO:0000259" key="5">
    <source>
        <dbReference type="Pfam" id="PF06441"/>
    </source>
</evidence>
<dbReference type="InterPro" id="IPR029058">
    <property type="entry name" value="AB_hydrolase_fold"/>
</dbReference>
<comment type="similarity">
    <text evidence="1">Belongs to the peptidase S33 family.</text>
</comment>
<evidence type="ECO:0000313" key="7">
    <source>
        <dbReference type="Proteomes" id="UP000265768"/>
    </source>
</evidence>
<dbReference type="InterPro" id="IPR010497">
    <property type="entry name" value="Epoxide_hydro_N"/>
</dbReference>
<dbReference type="EMBL" id="QZEY01000002">
    <property type="protein sequence ID" value="RJL34585.1"/>
    <property type="molecule type" value="Genomic_DNA"/>
</dbReference>
<comment type="caution">
    <text evidence="6">The sequence shown here is derived from an EMBL/GenBank/DDBJ whole genome shotgun (WGS) entry which is preliminary data.</text>
</comment>
<keyword evidence="7" id="KW-1185">Reference proteome</keyword>
<dbReference type="AlphaFoldDB" id="A0A3A4AX81"/>
<feature type="active site" description="Nucleophile" evidence="4">
    <location>
        <position position="177"/>
    </location>
</feature>
<evidence type="ECO:0000256" key="3">
    <source>
        <dbReference type="ARBA" id="ARBA00022801"/>
    </source>
</evidence>
<dbReference type="SUPFAM" id="SSF53474">
    <property type="entry name" value="alpha/beta-Hydrolases"/>
    <property type="match status" value="1"/>
</dbReference>
<dbReference type="PIRSF" id="PIRSF001112">
    <property type="entry name" value="Epoxide_hydrolase"/>
    <property type="match status" value="1"/>
</dbReference>
<evidence type="ECO:0000313" key="6">
    <source>
        <dbReference type="EMBL" id="RJL34585.1"/>
    </source>
</evidence>
<dbReference type="Proteomes" id="UP000265768">
    <property type="component" value="Unassembled WGS sequence"/>
</dbReference>
<evidence type="ECO:0000256" key="2">
    <source>
        <dbReference type="ARBA" id="ARBA00022797"/>
    </source>
</evidence>
<proteinExistence type="inferred from homology"/>
<dbReference type="Gene3D" id="3.40.50.1820">
    <property type="entry name" value="alpha/beta hydrolase"/>
    <property type="match status" value="1"/>
</dbReference>
<organism evidence="6 7">
    <name type="scientific">Bailinhaonella thermotolerans</name>
    <dbReference type="NCBI Taxonomy" id="1070861"/>
    <lineage>
        <taxon>Bacteria</taxon>
        <taxon>Bacillati</taxon>
        <taxon>Actinomycetota</taxon>
        <taxon>Actinomycetes</taxon>
        <taxon>Streptosporangiales</taxon>
        <taxon>Streptosporangiaceae</taxon>
        <taxon>Bailinhaonella</taxon>
    </lineage>
</organism>
<protein>
    <submittedName>
        <fullName evidence="6">Epoxide hydrolase</fullName>
    </submittedName>
</protein>